<accession>A0A1S8KY85</accession>
<evidence type="ECO:0000313" key="1">
    <source>
        <dbReference type="EMBL" id="URZ10986.1"/>
    </source>
</evidence>
<sequence>MTLTFYSGKTGRELEKYDKMTSIKCSELQQIKARIEREYRTKTIFIIK</sequence>
<dbReference type="Proteomes" id="UP000190951">
    <property type="component" value="Chromosome"/>
</dbReference>
<dbReference type="KEGG" id="crw:CROST_017020"/>
<proteinExistence type="predicted"/>
<protein>
    <submittedName>
        <fullName evidence="1">Uncharacterized protein</fullName>
    </submittedName>
</protein>
<dbReference type="STRING" id="84029.CROST_42110"/>
<evidence type="ECO:0000313" key="2">
    <source>
        <dbReference type="Proteomes" id="UP000190951"/>
    </source>
</evidence>
<gene>
    <name evidence="1" type="ORF">CROST_017020</name>
</gene>
<organism evidence="1 2">
    <name type="scientific">Clostridium felsineum</name>
    <dbReference type="NCBI Taxonomy" id="36839"/>
    <lineage>
        <taxon>Bacteria</taxon>
        <taxon>Bacillati</taxon>
        <taxon>Bacillota</taxon>
        <taxon>Clostridia</taxon>
        <taxon>Eubacteriales</taxon>
        <taxon>Clostridiaceae</taxon>
        <taxon>Clostridium</taxon>
    </lineage>
</organism>
<dbReference type="EMBL" id="CP096983">
    <property type="protein sequence ID" value="URZ10986.1"/>
    <property type="molecule type" value="Genomic_DNA"/>
</dbReference>
<dbReference type="RefSeq" id="WP_176091657.1">
    <property type="nucleotide sequence ID" value="NZ_CP096983.1"/>
</dbReference>
<dbReference type="AlphaFoldDB" id="A0A1S8KY85"/>
<name>A0A1S8KY85_9CLOT</name>
<keyword evidence="2" id="KW-1185">Reference proteome</keyword>
<reference evidence="1 2" key="1">
    <citation type="submission" date="2022-04" db="EMBL/GenBank/DDBJ databases">
        <title>Genome sequence of C. roseum typestrain.</title>
        <authorList>
            <person name="Poehlein A."/>
            <person name="Schoch T."/>
            <person name="Duerre P."/>
            <person name="Daniel R."/>
        </authorList>
    </citation>
    <scope>NUCLEOTIDE SEQUENCE [LARGE SCALE GENOMIC DNA]</scope>
    <source>
        <strain evidence="1 2">DSM 7320</strain>
    </source>
</reference>